<dbReference type="InterPro" id="IPR009580">
    <property type="entry name" value="GPI_biosynthesis_protein_Pig-F"/>
</dbReference>
<evidence type="ECO:0000256" key="2">
    <source>
        <dbReference type="ARBA" id="ARBA00004687"/>
    </source>
</evidence>
<dbReference type="GO" id="GO:0006506">
    <property type="term" value="P:GPI anchor biosynthetic process"/>
    <property type="evidence" value="ECO:0007669"/>
    <property type="project" value="UniProtKB-UniPathway"/>
</dbReference>
<reference evidence="10 11" key="1">
    <citation type="journal article" date="2013" name="BMC Genomics">
        <title>The genome and transcriptome of the pine saprophyte Ophiostoma piceae, and a comparison with the bark beetle-associated pine pathogen Grosmannia clavigera.</title>
        <authorList>
            <person name="Haridas S."/>
            <person name="Wang Y."/>
            <person name="Lim L."/>
            <person name="Massoumi Alamouti S."/>
            <person name="Jackman S."/>
            <person name="Docking R."/>
            <person name="Robertson G."/>
            <person name="Birol I."/>
            <person name="Bohlmann J."/>
            <person name="Breuil C."/>
        </authorList>
    </citation>
    <scope>NUCLEOTIDE SEQUENCE [LARGE SCALE GENOMIC DNA]</scope>
    <source>
        <strain evidence="10 11">UAMH 11346</strain>
    </source>
</reference>
<dbReference type="VEuPathDB" id="FungiDB:F503_08156"/>
<feature type="compositionally biased region" description="Low complexity" evidence="8">
    <location>
        <begin position="15"/>
        <end position="26"/>
    </location>
</feature>
<protein>
    <submittedName>
        <fullName evidence="10">Glycosylphosphatidylinositol anchor biosynthesis protein 11</fullName>
    </submittedName>
</protein>
<keyword evidence="7 9" id="KW-0472">Membrane</keyword>
<evidence type="ECO:0000256" key="8">
    <source>
        <dbReference type="SAM" id="MobiDB-lite"/>
    </source>
</evidence>
<dbReference type="UniPathway" id="UPA00196"/>
<evidence type="ECO:0000256" key="1">
    <source>
        <dbReference type="ARBA" id="ARBA00004477"/>
    </source>
</evidence>
<dbReference type="eggNOG" id="KOG3144">
    <property type="taxonomic scope" value="Eukaryota"/>
</dbReference>
<evidence type="ECO:0000256" key="4">
    <source>
        <dbReference type="ARBA" id="ARBA00022692"/>
    </source>
</evidence>
<dbReference type="OrthoDB" id="17366at2759"/>
<dbReference type="Pfam" id="PF06699">
    <property type="entry name" value="PIG-F"/>
    <property type="match status" value="1"/>
</dbReference>
<feature type="transmembrane region" description="Helical" evidence="9">
    <location>
        <begin position="250"/>
        <end position="269"/>
    </location>
</feature>
<dbReference type="STRING" id="1262450.S3CXP4"/>
<feature type="transmembrane region" description="Helical" evidence="9">
    <location>
        <begin position="142"/>
        <end position="169"/>
    </location>
</feature>
<keyword evidence="4 9" id="KW-0812">Transmembrane</keyword>
<feature type="transmembrane region" description="Helical" evidence="9">
    <location>
        <begin position="97"/>
        <end position="121"/>
    </location>
</feature>
<accession>S3CXP4</accession>
<evidence type="ECO:0000256" key="5">
    <source>
        <dbReference type="ARBA" id="ARBA00022824"/>
    </source>
</evidence>
<feature type="transmembrane region" description="Helical" evidence="9">
    <location>
        <begin position="217"/>
        <end position="238"/>
    </location>
</feature>
<evidence type="ECO:0000256" key="6">
    <source>
        <dbReference type="ARBA" id="ARBA00022989"/>
    </source>
</evidence>
<dbReference type="EMBL" id="KE148155">
    <property type="protein sequence ID" value="EPE05625.1"/>
    <property type="molecule type" value="Genomic_DNA"/>
</dbReference>
<proteinExistence type="predicted"/>
<dbReference type="GO" id="GO:0005789">
    <property type="term" value="C:endoplasmic reticulum membrane"/>
    <property type="evidence" value="ECO:0007669"/>
    <property type="project" value="UniProtKB-SubCell"/>
</dbReference>
<dbReference type="Proteomes" id="UP000016923">
    <property type="component" value="Unassembled WGS sequence"/>
</dbReference>
<evidence type="ECO:0000313" key="11">
    <source>
        <dbReference type="Proteomes" id="UP000016923"/>
    </source>
</evidence>
<gene>
    <name evidence="10" type="ORF">F503_08156</name>
</gene>
<name>S3CXP4_OPHP1</name>
<keyword evidence="5" id="KW-0256">Endoplasmic reticulum</keyword>
<comment type="pathway">
    <text evidence="2">Glycolipid biosynthesis; glycosylphosphatidylinositol-anchor biosynthesis.</text>
</comment>
<dbReference type="HOGENOM" id="CLU_069429_0_0_1"/>
<feature type="transmembrane region" description="Helical" evidence="9">
    <location>
        <begin position="175"/>
        <end position="196"/>
    </location>
</feature>
<comment type="subcellular location">
    <subcellularLocation>
        <location evidence="1">Endoplasmic reticulum membrane</location>
        <topology evidence="1">Multi-pass membrane protein</topology>
    </subcellularLocation>
</comment>
<evidence type="ECO:0000256" key="3">
    <source>
        <dbReference type="ARBA" id="ARBA00022502"/>
    </source>
</evidence>
<sequence length="275" mass="28460">MASPANSARRRRGAAADSTASSTAHPDASDHTIVSNAFVPTALTSSQTPLAVAARNGSPAVLLGALALCFKGLVGVTKKTDTGVVVEESADNDKTALITLAGLLAVAILVQAASSIVGLPPAGSQAPVAPGEKKRKRRKPNYIVTTVMSLILTTLATPFLHLVLVLFGAPFLAQTLRTLLCAAHFAVLGLYPVIYTRGTDGTGAWRALISGSAMVQQLDAAVGGLYGACVGAWLGAVPIPLDWDRAWQRWPLTVLVGIYLGHAVGRLLGGALQRR</sequence>
<keyword evidence="3" id="KW-0337">GPI-anchor biosynthesis</keyword>
<dbReference type="AlphaFoldDB" id="S3CXP4"/>
<keyword evidence="6 9" id="KW-1133">Transmembrane helix</keyword>
<organism evidence="10 11">
    <name type="scientific">Ophiostoma piceae (strain UAMH 11346)</name>
    <name type="common">Sap stain fungus</name>
    <dbReference type="NCBI Taxonomy" id="1262450"/>
    <lineage>
        <taxon>Eukaryota</taxon>
        <taxon>Fungi</taxon>
        <taxon>Dikarya</taxon>
        <taxon>Ascomycota</taxon>
        <taxon>Pezizomycotina</taxon>
        <taxon>Sordariomycetes</taxon>
        <taxon>Sordariomycetidae</taxon>
        <taxon>Ophiostomatales</taxon>
        <taxon>Ophiostomataceae</taxon>
        <taxon>Ophiostoma</taxon>
    </lineage>
</organism>
<feature type="transmembrane region" description="Helical" evidence="9">
    <location>
        <begin position="60"/>
        <end position="77"/>
    </location>
</feature>
<keyword evidence="11" id="KW-1185">Reference proteome</keyword>
<feature type="region of interest" description="Disordered" evidence="8">
    <location>
        <begin position="1"/>
        <end position="28"/>
    </location>
</feature>
<evidence type="ECO:0000256" key="9">
    <source>
        <dbReference type="SAM" id="Phobius"/>
    </source>
</evidence>
<evidence type="ECO:0000313" key="10">
    <source>
        <dbReference type="EMBL" id="EPE05625.1"/>
    </source>
</evidence>
<evidence type="ECO:0000256" key="7">
    <source>
        <dbReference type="ARBA" id="ARBA00023136"/>
    </source>
</evidence>